<accession>D1PGT5</accession>
<keyword evidence="2" id="KW-1185">Reference proteome</keyword>
<organism evidence="1 2">
    <name type="scientific">Segatella copri DSM 18205</name>
    <dbReference type="NCBI Taxonomy" id="537011"/>
    <lineage>
        <taxon>Bacteria</taxon>
        <taxon>Pseudomonadati</taxon>
        <taxon>Bacteroidota</taxon>
        <taxon>Bacteroidia</taxon>
        <taxon>Bacteroidales</taxon>
        <taxon>Prevotellaceae</taxon>
        <taxon>Segatella</taxon>
    </lineage>
</organism>
<reference evidence="1" key="1">
    <citation type="submission" date="2009-11" db="EMBL/GenBank/DDBJ databases">
        <authorList>
            <person name="Weinstock G."/>
            <person name="Sodergren E."/>
            <person name="Clifton S."/>
            <person name="Fulton L."/>
            <person name="Fulton B."/>
            <person name="Courtney L."/>
            <person name="Fronick C."/>
            <person name="Harrison M."/>
            <person name="Strong C."/>
            <person name="Farmer C."/>
            <person name="Delahaunty K."/>
            <person name="Markovic C."/>
            <person name="Hall O."/>
            <person name="Minx P."/>
            <person name="Tomlinson C."/>
            <person name="Mitreva M."/>
            <person name="Nelson J."/>
            <person name="Hou S."/>
            <person name="Wollam A."/>
            <person name="Pepin K.H."/>
            <person name="Johnson M."/>
            <person name="Bhonagiri V."/>
            <person name="Nash W.E."/>
            <person name="Warren W."/>
            <person name="Chinwalla A."/>
            <person name="Mardis E.R."/>
            <person name="Wilson R.K."/>
        </authorList>
    </citation>
    <scope>NUCLEOTIDE SEQUENCE [LARGE SCALE GENOMIC DNA]</scope>
    <source>
        <strain evidence="1">DSM 18205</strain>
    </source>
</reference>
<name>D1PGT5_9BACT</name>
<gene>
    <name evidence="1" type="ORF">PREVCOP_06450</name>
</gene>
<dbReference type="PaxDb" id="537011-PREVCOP_06450"/>
<evidence type="ECO:0000313" key="1">
    <source>
        <dbReference type="EMBL" id="EFB34043.1"/>
    </source>
</evidence>
<dbReference type="HOGENOM" id="CLU_2619055_0_0_10"/>
<protein>
    <submittedName>
        <fullName evidence="1">Uncharacterized protein</fullName>
    </submittedName>
</protein>
<dbReference type="STRING" id="537011.PREVCOP_06450"/>
<comment type="caution">
    <text evidence="1">The sequence shown here is derived from an EMBL/GenBank/DDBJ whole genome shotgun (WGS) entry which is preliminary data.</text>
</comment>
<dbReference type="AlphaFoldDB" id="D1PGT5"/>
<evidence type="ECO:0000313" key="2">
    <source>
        <dbReference type="Proteomes" id="UP000004477"/>
    </source>
</evidence>
<dbReference type="EMBL" id="ACBX02000047">
    <property type="protein sequence ID" value="EFB34043.1"/>
    <property type="molecule type" value="Genomic_DNA"/>
</dbReference>
<sequence length="78" mass="9605">MLHPKFSKISLRMLKHVAKIDKNIKTHFISSNKYFITNNIYPKRNKMKHILKHEKKESPYYIRMREREKLLINETKHV</sequence>
<proteinExistence type="predicted"/>
<dbReference type="Proteomes" id="UP000004477">
    <property type="component" value="Unassembled WGS sequence"/>
</dbReference>